<evidence type="ECO:0000256" key="1">
    <source>
        <dbReference type="ARBA" id="ARBA00004123"/>
    </source>
</evidence>
<evidence type="ECO:0000256" key="8">
    <source>
        <dbReference type="ARBA" id="ARBA00023163"/>
    </source>
</evidence>
<keyword evidence="8" id="KW-0804">Transcription</keyword>
<evidence type="ECO:0000313" key="15">
    <source>
        <dbReference type="Proteomes" id="UP001501920"/>
    </source>
</evidence>
<feature type="compositionally biased region" description="Low complexity" evidence="11">
    <location>
        <begin position="183"/>
        <end position="194"/>
    </location>
</feature>
<reference evidence="14" key="3">
    <citation type="submission" date="2025-09" db="UniProtKB">
        <authorList>
            <consortium name="Ensembl"/>
        </authorList>
    </citation>
    <scope>IDENTIFICATION</scope>
</reference>
<dbReference type="PANTHER" id="PTHR46105:SF5">
    <property type="entry name" value="ZINC FINGER AND BTB DOMAIN-CONTAINING PROTEIN 44 ISOFORM X1"/>
    <property type="match status" value="1"/>
</dbReference>
<feature type="compositionally biased region" description="Basic and acidic residues" evidence="11">
    <location>
        <begin position="21"/>
        <end position="30"/>
    </location>
</feature>
<dbReference type="STRING" id="42514.ENSPNAP00000009488"/>
<dbReference type="FunFam" id="3.30.160.60:FF:000446">
    <property type="entry name" value="Zinc finger protein"/>
    <property type="match status" value="1"/>
</dbReference>
<dbReference type="InterPro" id="IPR050457">
    <property type="entry name" value="ZnFinger_BTB_dom_contain"/>
</dbReference>
<dbReference type="OMA" id="YHYLARE"/>
<dbReference type="Pfam" id="PF00651">
    <property type="entry name" value="BTB"/>
    <property type="match status" value="1"/>
</dbReference>
<name>A0A3B4CD79_PYGNA</name>
<comment type="subcellular location">
    <subcellularLocation>
        <location evidence="1">Nucleus</location>
    </subcellularLocation>
</comment>
<dbReference type="PROSITE" id="PS50097">
    <property type="entry name" value="BTB"/>
    <property type="match status" value="1"/>
</dbReference>
<feature type="region of interest" description="Disordered" evidence="11">
    <location>
        <begin position="172"/>
        <end position="194"/>
    </location>
</feature>
<dbReference type="PROSITE" id="PS00028">
    <property type="entry name" value="ZINC_FINGER_C2H2_1"/>
    <property type="match status" value="2"/>
</dbReference>
<dbReference type="GO" id="GO:0008270">
    <property type="term" value="F:zinc ion binding"/>
    <property type="evidence" value="ECO:0007669"/>
    <property type="project" value="UniProtKB-KW"/>
</dbReference>
<evidence type="ECO:0000256" key="10">
    <source>
        <dbReference type="PROSITE-ProRule" id="PRU00042"/>
    </source>
</evidence>
<reference evidence="14" key="2">
    <citation type="submission" date="2025-08" db="UniProtKB">
        <authorList>
            <consortium name="Ensembl"/>
        </authorList>
    </citation>
    <scope>IDENTIFICATION</scope>
</reference>
<keyword evidence="4 10" id="KW-0863">Zinc-finger</keyword>
<feature type="domain" description="C2H2-type" evidence="13">
    <location>
        <begin position="579"/>
        <end position="601"/>
    </location>
</feature>
<evidence type="ECO:0000256" key="5">
    <source>
        <dbReference type="ARBA" id="ARBA00022833"/>
    </source>
</evidence>
<evidence type="ECO:0000259" key="12">
    <source>
        <dbReference type="PROSITE" id="PS50097"/>
    </source>
</evidence>
<dbReference type="PANTHER" id="PTHR46105">
    <property type="entry name" value="AGAP004733-PA"/>
    <property type="match status" value="1"/>
</dbReference>
<feature type="domain" description="BTB" evidence="12">
    <location>
        <begin position="58"/>
        <end position="125"/>
    </location>
</feature>
<evidence type="ECO:0000256" key="4">
    <source>
        <dbReference type="ARBA" id="ARBA00022771"/>
    </source>
</evidence>
<keyword evidence="9" id="KW-0539">Nucleus</keyword>
<dbReference type="Proteomes" id="UP001501920">
    <property type="component" value="Chromosome 22"/>
</dbReference>
<organism evidence="14 15">
    <name type="scientific">Pygocentrus nattereri</name>
    <name type="common">Red-bellied piranha</name>
    <dbReference type="NCBI Taxonomy" id="42514"/>
    <lineage>
        <taxon>Eukaryota</taxon>
        <taxon>Metazoa</taxon>
        <taxon>Chordata</taxon>
        <taxon>Craniata</taxon>
        <taxon>Vertebrata</taxon>
        <taxon>Euteleostomi</taxon>
        <taxon>Actinopterygii</taxon>
        <taxon>Neopterygii</taxon>
        <taxon>Teleostei</taxon>
        <taxon>Ostariophysi</taxon>
        <taxon>Characiformes</taxon>
        <taxon>Characoidei</taxon>
        <taxon>Pygocentrus</taxon>
    </lineage>
</organism>
<dbReference type="InterPro" id="IPR036236">
    <property type="entry name" value="Znf_C2H2_sf"/>
</dbReference>
<dbReference type="GO" id="GO:0000978">
    <property type="term" value="F:RNA polymerase II cis-regulatory region sequence-specific DNA binding"/>
    <property type="evidence" value="ECO:0007669"/>
    <property type="project" value="TreeGrafter"/>
</dbReference>
<dbReference type="Gene3D" id="3.30.710.10">
    <property type="entry name" value="Potassium Channel Kv1.1, Chain A"/>
    <property type="match status" value="1"/>
</dbReference>
<dbReference type="AlphaFoldDB" id="A0A3B4CD79"/>
<dbReference type="RefSeq" id="XP_017543167.1">
    <property type="nucleotide sequence ID" value="XM_017687678.2"/>
</dbReference>
<reference evidence="14 15" key="1">
    <citation type="submission" date="2020-10" db="EMBL/GenBank/DDBJ databases">
        <title>Pygocentrus nattereri (red-bellied piranha) genome, fPygNat1, primary haplotype.</title>
        <authorList>
            <person name="Myers G."/>
            <person name="Meyer A."/>
            <person name="Karagic N."/>
            <person name="Pippel M."/>
            <person name="Winkler S."/>
            <person name="Tracey A."/>
            <person name="Wood J."/>
            <person name="Formenti G."/>
            <person name="Howe K."/>
            <person name="Fedrigo O."/>
            <person name="Jarvis E.D."/>
        </authorList>
    </citation>
    <scope>NUCLEOTIDE SEQUENCE [LARGE SCALE GENOMIC DNA]</scope>
</reference>
<keyword evidence="7" id="KW-0238">DNA-binding</keyword>
<evidence type="ECO:0000259" key="13">
    <source>
        <dbReference type="PROSITE" id="PS50157"/>
    </source>
</evidence>
<dbReference type="FunFam" id="3.30.160.60:FF:000303">
    <property type="entry name" value="Zinc finger protein 41"/>
    <property type="match status" value="1"/>
</dbReference>
<evidence type="ECO:0000256" key="2">
    <source>
        <dbReference type="ARBA" id="ARBA00022723"/>
    </source>
</evidence>
<dbReference type="InterPro" id="IPR013087">
    <property type="entry name" value="Znf_C2H2_type"/>
</dbReference>
<dbReference type="GO" id="GO:0000981">
    <property type="term" value="F:DNA-binding transcription factor activity, RNA polymerase II-specific"/>
    <property type="evidence" value="ECO:0007669"/>
    <property type="project" value="TreeGrafter"/>
</dbReference>
<dbReference type="SMART" id="SM00225">
    <property type="entry name" value="BTB"/>
    <property type="match status" value="1"/>
</dbReference>
<dbReference type="GO" id="GO:0005634">
    <property type="term" value="C:nucleus"/>
    <property type="evidence" value="ECO:0007669"/>
    <property type="project" value="UniProtKB-SubCell"/>
</dbReference>
<evidence type="ECO:0000256" key="6">
    <source>
        <dbReference type="ARBA" id="ARBA00023015"/>
    </source>
</evidence>
<evidence type="ECO:0000256" key="3">
    <source>
        <dbReference type="ARBA" id="ARBA00022737"/>
    </source>
</evidence>
<evidence type="ECO:0000313" key="14">
    <source>
        <dbReference type="Ensembl" id="ENSPNAP00000009488.1"/>
    </source>
</evidence>
<dbReference type="PROSITE" id="PS50157">
    <property type="entry name" value="ZINC_FINGER_C2H2_2"/>
    <property type="match status" value="2"/>
</dbReference>
<dbReference type="SUPFAM" id="SSF57667">
    <property type="entry name" value="beta-beta-alpha zinc fingers"/>
    <property type="match status" value="1"/>
</dbReference>
<keyword evidence="5" id="KW-0862">Zinc</keyword>
<feature type="region of interest" description="Disordered" evidence="11">
    <location>
        <begin position="298"/>
        <end position="318"/>
    </location>
</feature>
<dbReference type="Gene3D" id="3.30.160.60">
    <property type="entry name" value="Classic Zinc Finger"/>
    <property type="match status" value="2"/>
</dbReference>
<feature type="domain" description="C2H2-type" evidence="13">
    <location>
        <begin position="551"/>
        <end position="578"/>
    </location>
</feature>
<dbReference type="Pfam" id="PF00096">
    <property type="entry name" value="zf-C2H2"/>
    <property type="match status" value="2"/>
</dbReference>
<proteinExistence type="predicted"/>
<keyword evidence="15" id="KW-1185">Reference proteome</keyword>
<protein>
    <submittedName>
        <fullName evidence="14">Uncharacterized protein</fullName>
    </submittedName>
</protein>
<dbReference type="GeneID" id="108414774"/>
<dbReference type="OrthoDB" id="3437960at2759"/>
<evidence type="ECO:0000256" key="11">
    <source>
        <dbReference type="SAM" id="MobiDB-lite"/>
    </source>
</evidence>
<evidence type="ECO:0000256" key="9">
    <source>
        <dbReference type="ARBA" id="ARBA00023242"/>
    </source>
</evidence>
<sequence>MNAHVDAGGQAQRPGPVSGRARSDHLRMEPTSESITNFSHGFTLLRELNLQRRMGQFCDCVLQLRIHPGRLFLAHKSVLAAFSPVFASLLPRHGALVDLNFPCLTPETLDSLLDYIYTGALPPSSQEESVLSAAFHLQMEQLQQVLRWRRKALAEMTHTVQDKLNQKRPLVERQSLDGTTLAPPSYYPYGSDPPESSSPSCEVVPVICCVKTAGHNKFQLQTHCQDRSSTFEHTGTVSDADKQAHHGCPQTTHGIEKASLMDQLFEPAQSKQDKLLVVLSESSLNELPGVVTEKVGSQFSNSSNSGEFQSTLPENASQTPAVLRTISEDLPSETECSQTSNNSCPQFSRCDSNGDSRCVSEMDSIQSFNPFDSGKGEHLAEILSDTFNSNLYSTNGHILKDRPHLCSQSATETCLESQTPLCLENSRSTDMTHERRALDSNVWPLGILTTEKVAVGEQPQRTGHAESEELSKMRKDYVIAYQGQLYNQCLLERCHSKADSSDSDSDRAFPVSSVEDKDSTTVLETIDITEISLSASRPFRSPGERSLTHPFQCSMCERAFSQRGSLNRHMRSHLGVRPYSCPRCSMTFSRQYRVTEHMRVHQRCFEGPTGGHLRTTAAGGNV</sequence>
<dbReference type="GeneTree" id="ENSGT00990000204590"/>
<keyword evidence="6" id="KW-0805">Transcription regulation</keyword>
<evidence type="ECO:0000256" key="7">
    <source>
        <dbReference type="ARBA" id="ARBA00023125"/>
    </source>
</evidence>
<dbReference type="SUPFAM" id="SSF54695">
    <property type="entry name" value="POZ domain"/>
    <property type="match status" value="1"/>
</dbReference>
<keyword evidence="2" id="KW-0479">Metal-binding</keyword>
<dbReference type="Ensembl" id="ENSPNAT00000015868.2">
    <property type="protein sequence ID" value="ENSPNAP00000009488.1"/>
    <property type="gene ID" value="ENSPNAG00000003337.2"/>
</dbReference>
<dbReference type="SMART" id="SM00355">
    <property type="entry name" value="ZnF_C2H2"/>
    <property type="match status" value="2"/>
</dbReference>
<dbReference type="InterPro" id="IPR000210">
    <property type="entry name" value="BTB/POZ_dom"/>
</dbReference>
<dbReference type="InterPro" id="IPR011333">
    <property type="entry name" value="SKP1/BTB/POZ_sf"/>
</dbReference>
<feature type="region of interest" description="Disordered" evidence="11">
    <location>
        <begin position="1"/>
        <end position="30"/>
    </location>
</feature>
<keyword evidence="3" id="KW-0677">Repeat</keyword>
<accession>A0A3B4CD79</accession>